<protein>
    <recommendedName>
        <fullName evidence="2">VPS8-like TPR-like repeats domain-containing protein</fullName>
    </recommendedName>
</protein>
<dbReference type="OrthoDB" id="289913at2759"/>
<proteinExistence type="predicted"/>
<dbReference type="InterPro" id="IPR059070">
    <property type="entry name" value="TPR_VPS8_2"/>
</dbReference>
<dbReference type="Pfam" id="PF25066">
    <property type="entry name" value="TPR_VPS8_2"/>
    <property type="match status" value="1"/>
</dbReference>
<dbReference type="InterPro" id="IPR045111">
    <property type="entry name" value="Vps41/Vps8"/>
</dbReference>
<name>A0A7R8XEX0_9CRUS</name>
<dbReference type="PANTHER" id="PTHR12616">
    <property type="entry name" value="VACUOLAR PROTEIN SORTING VPS41"/>
    <property type="match status" value="1"/>
</dbReference>
<dbReference type="Proteomes" id="UP000677054">
    <property type="component" value="Unassembled WGS sequence"/>
</dbReference>
<dbReference type="AlphaFoldDB" id="A0A7R8XEX0"/>
<feature type="region of interest" description="Disordered" evidence="1">
    <location>
        <begin position="130"/>
        <end position="152"/>
    </location>
</feature>
<gene>
    <name evidence="3" type="ORF">DSTB1V02_LOCUS6352</name>
</gene>
<sequence>MISSMLGYVPMPAVVKRIISDPAYCSRQFGELRELINGVLEAYNYEEVLLSCTLNLLHLETHKSHIEYVGDQNKGHPSGLQLLCSSCAQPLKGNFIFFRCGHKYHRECCKKDRMDWVCKFCFFKGSPNASEFSPVRHEGRGPSPLLDESGPNDQKYEEFLNALRQRRRLDSDSQMVLVSLMDCCSTSTSGSTQSDPDAVGSSWAPHLQVAAPRPFRFKSEF</sequence>
<evidence type="ECO:0000256" key="1">
    <source>
        <dbReference type="SAM" id="MobiDB-lite"/>
    </source>
</evidence>
<dbReference type="EMBL" id="CAJPEV010001154">
    <property type="protein sequence ID" value="CAG0891046.1"/>
    <property type="molecule type" value="Genomic_DNA"/>
</dbReference>
<reference evidence="3" key="1">
    <citation type="submission" date="2020-11" db="EMBL/GenBank/DDBJ databases">
        <authorList>
            <person name="Tran Van P."/>
        </authorList>
    </citation>
    <scope>NUCLEOTIDE SEQUENCE</scope>
</reference>
<dbReference type="GO" id="GO:0005770">
    <property type="term" value="C:late endosome"/>
    <property type="evidence" value="ECO:0007669"/>
    <property type="project" value="TreeGrafter"/>
</dbReference>
<dbReference type="EMBL" id="LR900671">
    <property type="protein sequence ID" value="CAD7246502.1"/>
    <property type="molecule type" value="Genomic_DNA"/>
</dbReference>
<dbReference type="GO" id="GO:0034058">
    <property type="term" value="P:endosomal vesicle fusion"/>
    <property type="evidence" value="ECO:0007669"/>
    <property type="project" value="TreeGrafter"/>
</dbReference>
<evidence type="ECO:0000313" key="3">
    <source>
        <dbReference type="EMBL" id="CAD7246502.1"/>
    </source>
</evidence>
<dbReference type="GO" id="GO:0006623">
    <property type="term" value="P:protein targeting to vacuole"/>
    <property type="evidence" value="ECO:0007669"/>
    <property type="project" value="InterPro"/>
</dbReference>
<dbReference type="PANTHER" id="PTHR12616:SF8">
    <property type="entry name" value="VACUOLAR PROTEIN SORTING-ASSOCIATED PROTEIN 8 HOMOLOG"/>
    <property type="match status" value="1"/>
</dbReference>
<organism evidence="3">
    <name type="scientific">Darwinula stevensoni</name>
    <dbReference type="NCBI Taxonomy" id="69355"/>
    <lineage>
        <taxon>Eukaryota</taxon>
        <taxon>Metazoa</taxon>
        <taxon>Ecdysozoa</taxon>
        <taxon>Arthropoda</taxon>
        <taxon>Crustacea</taxon>
        <taxon>Oligostraca</taxon>
        <taxon>Ostracoda</taxon>
        <taxon>Podocopa</taxon>
        <taxon>Podocopida</taxon>
        <taxon>Darwinulocopina</taxon>
        <taxon>Darwinuloidea</taxon>
        <taxon>Darwinulidae</taxon>
        <taxon>Darwinula</taxon>
    </lineage>
</organism>
<evidence type="ECO:0000259" key="2">
    <source>
        <dbReference type="Pfam" id="PF25066"/>
    </source>
</evidence>
<keyword evidence="4" id="KW-1185">Reference proteome</keyword>
<feature type="domain" description="VPS8-like TPR-like repeats" evidence="2">
    <location>
        <begin position="12"/>
        <end position="63"/>
    </location>
</feature>
<evidence type="ECO:0000313" key="4">
    <source>
        <dbReference type="Proteomes" id="UP000677054"/>
    </source>
</evidence>
<accession>A0A7R8XEX0</accession>
<dbReference type="GO" id="GO:0030897">
    <property type="term" value="C:HOPS complex"/>
    <property type="evidence" value="ECO:0007669"/>
    <property type="project" value="TreeGrafter"/>
</dbReference>